<reference evidence="4" key="1">
    <citation type="submission" date="2025-08" db="UniProtKB">
        <authorList>
            <consortium name="RefSeq"/>
        </authorList>
    </citation>
    <scope>IDENTIFICATION</scope>
    <source>
        <tissue evidence="4">Leaf</tissue>
    </source>
</reference>
<organism evidence="3 4">
    <name type="scientific">Rhodamnia argentea</name>
    <dbReference type="NCBI Taxonomy" id="178133"/>
    <lineage>
        <taxon>Eukaryota</taxon>
        <taxon>Viridiplantae</taxon>
        <taxon>Streptophyta</taxon>
        <taxon>Embryophyta</taxon>
        <taxon>Tracheophyta</taxon>
        <taxon>Spermatophyta</taxon>
        <taxon>Magnoliopsida</taxon>
        <taxon>eudicotyledons</taxon>
        <taxon>Gunneridae</taxon>
        <taxon>Pentapetalae</taxon>
        <taxon>rosids</taxon>
        <taxon>malvids</taxon>
        <taxon>Myrtales</taxon>
        <taxon>Myrtaceae</taxon>
        <taxon>Myrtoideae</taxon>
        <taxon>Myrteae</taxon>
        <taxon>Australasian group</taxon>
        <taxon>Rhodamnia</taxon>
    </lineage>
</organism>
<feature type="compositionally biased region" description="Basic and acidic residues" evidence="2">
    <location>
        <begin position="1"/>
        <end position="17"/>
    </location>
</feature>
<feature type="region of interest" description="Disordered" evidence="2">
    <location>
        <begin position="1"/>
        <end position="58"/>
    </location>
</feature>
<protein>
    <submittedName>
        <fullName evidence="4">Uncharacterized protein At5g41620-like</fullName>
    </submittedName>
</protein>
<dbReference type="InterPro" id="IPR043424">
    <property type="entry name" value="BLT-like"/>
</dbReference>
<dbReference type="GeneID" id="115748575"/>
<evidence type="ECO:0000256" key="1">
    <source>
        <dbReference type="SAM" id="Coils"/>
    </source>
</evidence>
<dbReference type="PANTHER" id="PTHR31071">
    <property type="entry name" value="GB|AAF24581.1"/>
    <property type="match status" value="1"/>
</dbReference>
<feature type="region of interest" description="Disordered" evidence="2">
    <location>
        <begin position="143"/>
        <end position="162"/>
    </location>
</feature>
<proteinExistence type="predicted"/>
<dbReference type="KEGG" id="rarg:115748575"/>
<keyword evidence="1" id="KW-0175">Coiled coil</keyword>
<accession>A0A8B8Q1J9</accession>
<feature type="compositionally biased region" description="Basic and acidic residues" evidence="2">
    <location>
        <begin position="487"/>
        <end position="507"/>
    </location>
</feature>
<evidence type="ECO:0000313" key="4">
    <source>
        <dbReference type="RefSeq" id="XP_030540959.1"/>
    </source>
</evidence>
<keyword evidence="3" id="KW-1185">Reference proteome</keyword>
<evidence type="ECO:0000256" key="2">
    <source>
        <dbReference type="SAM" id="MobiDB-lite"/>
    </source>
</evidence>
<dbReference type="RefSeq" id="XP_030540959.1">
    <property type="nucleotide sequence ID" value="XM_030685099.2"/>
</dbReference>
<dbReference type="Proteomes" id="UP000827889">
    <property type="component" value="Chromosome 9"/>
</dbReference>
<feature type="region of interest" description="Disordered" evidence="2">
    <location>
        <begin position="469"/>
        <end position="539"/>
    </location>
</feature>
<gene>
    <name evidence="4" type="primary">LOC115748575</name>
</gene>
<feature type="region of interest" description="Disordered" evidence="2">
    <location>
        <begin position="94"/>
        <end position="114"/>
    </location>
</feature>
<name>A0A8B8Q1J9_9MYRT</name>
<feature type="coiled-coil region" evidence="1">
    <location>
        <begin position="217"/>
        <end position="319"/>
    </location>
</feature>
<feature type="compositionally biased region" description="Basic residues" evidence="2">
    <location>
        <begin position="94"/>
        <end position="104"/>
    </location>
</feature>
<dbReference type="AlphaFoldDB" id="A0A8B8Q1J9"/>
<evidence type="ECO:0000313" key="3">
    <source>
        <dbReference type="Proteomes" id="UP000827889"/>
    </source>
</evidence>
<sequence length="657" mass="73457">MESRGKSEEREGKEHGLAVKKWKQGAALGKRGGPSTPPPTWRLELSPPSQPQNHSVQEFLTDPPHPSAVSARKLCACLWEVEPHQTLHLGRMASKSKSRHRQHKHHDDLGFEDLVPPGTVKPEEPAIAGCLTGKIVASPMQRHNSGGNEHAFESATPETCSGSMEVAPYKPPLRGMFDEKGRIGGSGYSLQTSTELLKVLNRIWSLEEQHVSDKSMLKALKSELHQSHSRIKELVREKQKDRRIMDDLMKALAEDKYGRKQREQERIEAEAELLREEAEKESKLRKRSESLHRKLAKELSELKSAYSTALRELEREKKARILLENLCDEFAKGIRDYELVVRSLKHGPIKESIVRESLDRLILHISEAWLDERMQMKLAESRDDVAGKDTVVDKLSSDIESFLQTKRSAASSKNGEVALNDTKERCFQRHSLESFALKEAGTAPPVAHDDDCSFDSDWQCFVQSNKVDAKESKESYQRTGANASHSHLADLVRSRSSDKDLKREITKSGDPSTLPEACNDGTGENVRTGEENRSGLNDTETYVMGTNAGYCQHGEHRGSNADGSFDHMIRNHSLRLTSTSTRPASNSRDKHCGVPGYAGQVSPVQKWPSKLPLPEPGKITSSLRWPKGLKENALMVKLLEARIDGQHSRSKGQRGTA</sequence>
<dbReference type="PANTHER" id="PTHR31071:SF9">
    <property type="entry name" value="INTRACELLULAR PROTEIN TRANSPORT PROTEIN USO1-RELATED"/>
    <property type="match status" value="1"/>
</dbReference>
<dbReference type="OrthoDB" id="670909at2759"/>